<evidence type="ECO:0000256" key="6">
    <source>
        <dbReference type="SAM" id="MobiDB-lite"/>
    </source>
</evidence>
<feature type="compositionally biased region" description="Polar residues" evidence="6">
    <location>
        <begin position="402"/>
        <end position="432"/>
    </location>
</feature>
<keyword evidence="12" id="KW-1185">Reference proteome</keyword>
<dbReference type="CDD" id="cd16922">
    <property type="entry name" value="HATPase_EvgS-ArcB-TorS-like"/>
    <property type="match status" value="1"/>
</dbReference>
<dbReference type="PANTHER" id="PTHR45339">
    <property type="entry name" value="HYBRID SIGNAL TRANSDUCTION HISTIDINE KINASE J"/>
    <property type="match status" value="1"/>
</dbReference>
<feature type="domain" description="Histidine kinase" evidence="8">
    <location>
        <begin position="1987"/>
        <end position="2210"/>
    </location>
</feature>
<dbReference type="Gene3D" id="3.30.450.20">
    <property type="entry name" value="PAS domain"/>
    <property type="match status" value="1"/>
</dbReference>
<dbReference type="InterPro" id="IPR004358">
    <property type="entry name" value="Sig_transdc_His_kin-like_C"/>
</dbReference>
<evidence type="ECO:0000259" key="9">
    <source>
        <dbReference type="PROSITE" id="PS50110"/>
    </source>
</evidence>
<name>A0ABR1F637_9ASCO</name>
<dbReference type="CDD" id="cd17546">
    <property type="entry name" value="REC_hyHK_CKI1_RcsC-like"/>
    <property type="match status" value="1"/>
</dbReference>
<protein>
    <recommendedName>
        <fullName evidence="13">Serine/threonine protein kinase</fullName>
    </recommendedName>
</protein>
<evidence type="ECO:0000313" key="11">
    <source>
        <dbReference type="EMBL" id="KAK7205297.1"/>
    </source>
</evidence>
<dbReference type="CDD" id="cd00082">
    <property type="entry name" value="HisKA"/>
    <property type="match status" value="1"/>
</dbReference>
<sequence>MAEPPSLPLSPSSPSSPTPALDAVLPADLRLELDSLDSYSFDYSTARFTSYDCWHIRGIHSAVTDIPIMARVSPSQRSLRLEQEYTVVRHLQRVDPSFTHFIRAFEFFHLRKTGAVVSIFEYLGENALVDFSTAMTSTDYVADDNHELSSSLAAAAAPKLVITLPQFLDFAIAAAECLEVLHSAHGMIHGEIRDDAFLYNPESHVVKIIHLGSSTHGAQSRASFSSDSIHDIFVNATLSSKYVYMSPEQTGRASTTIDHRTDIYSLGIVFYSLLTSRLPYYGSAMDIVHQILHSPVPSIESIRPDIPTVINSIIQKMTSKQASNRYRSAGGLRCDLQRVQEMVRSFNDSELLGEEFELGKNDISAVFSLPLDMIGRTAELETVMTVIRKFAKRRSSTHHPGDSNSLSGTRNRASSSSNLGYSETTLSISGTDLSDAESSSTSVSSSRRSNPSMSTSGSTRKQNRHGTEVVAIRGYAGIGKTMLVTALQSGARKYGLYARSTAKPKLRSPFGPLVSLLSNLLQQVLSEKPDVVHSFHNVLRTKLGTQWHKMRRMSSAIPELKLLMEIERRQKAGLNPSQELLQIAEEEPKSASPQWPGEPHASSSLQQGFGSESVGTHSDDATSNAGSSTRHASVNSSMMSIGASSTTAFQHPGEKSGGLPDWLLKNAAGSNMLVASFVLQLFRILADTFNLTIVIGDLHSADDETVEVLQAMIQSRIDMVLIITFRDGSKLPRPMQEFIDSDYSRLTKVMIKPLNRQGVEQYIAQTMHCEPSAITELTGFIYENSKGNPLVLSESLKALHKSGAIRFSTRRRRWVYESMDLVRSAYVDFLATTELDPSFVLRRFRDFPKRTRNFMIWASLLGSPFSYRLVQTLMQMPDGLSSSDSGDSAAAANSGVTLVESDNKAMSSLQTLIQAGIIVPSEESEDSFKFSHARYAQAAQELVRTENLASMNLLLADKLMKDENHSAFFVAEHLLNALPLIRDRPYRRPYRQEFIKAAKEADEMGSLVRAQELFSAAIQLLHPDCWNEDEADVDYNETFDAYYGLAQAYFYGGKPEETYKLVKMLTANIKTRQDRARCDRMVLRVNYLRGEYEATSSMVVPSMLFLGVTTEKEFAGMARTERFWEFYKRIENSTDEELLHPKRTEDPIVVAAEDFLGAAIMVIYMGSPDFFYQTAMLIMHLELNVGSDDNLCRAYIFLAMVAIMKFQMFHFAQKLRRIAHILMPQVADSSIVCRAMYYDVAYLDHIFNHYQNGYSMLSPIFQHAVAAGDRILVLQLQATELKFMFYAFKDLRTVANRAKKVLAETDPAYNMSDAIICIRAIYQTIMALTNKVGSSDPKAILSTDDFDAVAYQEQLLERPITSATVVHLCFYIITLFLYGHFEEIQTVAAKFLLAGENWQTFHCTRESHYAWFFMCLAMVKLLQTDSVSADRREYLLARIKDVQARMEEWAVISDVNHSSWRKTIQMALADLRGDVEEVMVLYEEIVPHCVAHETAIELAVAHLVAGSISIKRKMKIVGGSIMREGITILENCGAVGVVQRFTSLYPEMYSSPRTMAMKSTGVQTTALDGGYLEKSPIDAVENEMAVAEVGEVRRVSRSHTFPLPANVPLEDDERADLHDWQARTDRDVERDQSSMTLDILDLTSIIKSGLVISSEINIDTLLSKMIEIFISTTRAEIAAVITNEDAKIRIAAMGTVTKIESFTAPEKSLESFEKMVFVPPISFVFNTNEPVILGNAIEDDRFAGSRTSWSDAHPEGRSILVYPIRHKNLIVGVLYLEAAPHSFNTRHLEVISLLSQQMGISITNARLFKNIRKATMANAMMIESQNAALKAARESEARFVATLETIPCIIWIADVPDNSGEGGSEVPPLEYLNYFWYKLCGKDAPGPANNAYLQQIHEDDRGVFTSALRNAAGGAYETIEIRIRNEKGEYRWHVCRGTPLKDEDGTITKWIGAMVDIDDQRRAQDDALKAMRLKEEASRMKSEFLANMSHEIRTPIAGVIGMSDLLLSTELLTHQREFADNIRLCADALLSVITDVLDFSKIEVGKLELSMEAFDVETVLKETLSILSFPAAKKGLRLVDEIRFSKTPMPLVIGDAGRFRQIAMNLLTNAVKFSRQGQITLMARDGVETTETIEVNVRISDTGIGISKPVLSKLFVPFQQGDNSTARQFGGTGLGLSISKNLVELMNGTIRLESEYGKGTVASFTVPFRKAPPEAIAAAEAAVGEGGGRSRQCSEGGRKSGDVVSWESGGFAHCAEMPPTPGSSGPITPPSEYPLSSTTAGVDYQRPRGSVSSIATSTYSSSPTLVSPLLISRASNTSAISDAESISSNATAAVDNGAAWILVVEDNLINQQIALNILKRLKFNVEAVGNGQEALIALDRRVANGQYFELILMDCQMPLMDGYGMFPSLYFLIRSEELD</sequence>
<evidence type="ECO:0008006" key="13">
    <source>
        <dbReference type="Google" id="ProtNLM"/>
    </source>
</evidence>
<dbReference type="Pfam" id="PF00072">
    <property type="entry name" value="Response_reg"/>
    <property type="match status" value="1"/>
</dbReference>
<dbReference type="InterPro" id="IPR000719">
    <property type="entry name" value="Prot_kinase_dom"/>
</dbReference>
<dbReference type="InterPro" id="IPR011006">
    <property type="entry name" value="CheY-like_superfamily"/>
</dbReference>
<feature type="region of interest" description="Disordered" evidence="6">
    <location>
        <begin position="586"/>
        <end position="637"/>
    </location>
</feature>
<dbReference type="SMART" id="SM00065">
    <property type="entry name" value="GAF"/>
    <property type="match status" value="1"/>
</dbReference>
<dbReference type="PROSITE" id="PS50109">
    <property type="entry name" value="HIS_KIN"/>
    <property type="match status" value="1"/>
</dbReference>
<dbReference type="InterPro" id="IPR001610">
    <property type="entry name" value="PAC"/>
</dbReference>
<dbReference type="Pfam" id="PF02518">
    <property type="entry name" value="HATPase_c"/>
    <property type="match status" value="1"/>
</dbReference>
<evidence type="ECO:0000256" key="5">
    <source>
        <dbReference type="PROSITE-ProRule" id="PRU00169"/>
    </source>
</evidence>
<dbReference type="InterPro" id="IPR036097">
    <property type="entry name" value="HisK_dim/P_sf"/>
</dbReference>
<dbReference type="SUPFAM" id="SSF55785">
    <property type="entry name" value="PYP-like sensor domain (PAS domain)"/>
    <property type="match status" value="1"/>
</dbReference>
<dbReference type="Pfam" id="PF13185">
    <property type="entry name" value="GAF_2"/>
    <property type="match status" value="1"/>
</dbReference>
<evidence type="ECO:0000256" key="1">
    <source>
        <dbReference type="ARBA" id="ARBA00022553"/>
    </source>
</evidence>
<dbReference type="InterPro" id="IPR003594">
    <property type="entry name" value="HATPase_dom"/>
</dbReference>
<dbReference type="SUPFAM" id="SSF55874">
    <property type="entry name" value="ATPase domain of HSP90 chaperone/DNA topoisomerase II/histidine kinase"/>
    <property type="match status" value="1"/>
</dbReference>
<keyword evidence="3" id="KW-0418">Kinase</keyword>
<dbReference type="PANTHER" id="PTHR45339:SF1">
    <property type="entry name" value="HYBRID SIGNAL TRANSDUCTION HISTIDINE KINASE J"/>
    <property type="match status" value="1"/>
</dbReference>
<keyword evidence="1 5" id="KW-0597">Phosphoprotein</keyword>
<evidence type="ECO:0000256" key="3">
    <source>
        <dbReference type="ARBA" id="ARBA00022777"/>
    </source>
</evidence>
<reference evidence="11 12" key="1">
    <citation type="submission" date="2024-03" db="EMBL/GenBank/DDBJ databases">
        <title>Genome-scale model development and genomic sequencing of the oleaginous clade Lipomyces.</title>
        <authorList>
            <consortium name="Lawrence Berkeley National Laboratory"/>
            <person name="Czajka J.J."/>
            <person name="Han Y."/>
            <person name="Kim J."/>
            <person name="Mondo S.J."/>
            <person name="Hofstad B.A."/>
            <person name="Robles A."/>
            <person name="Haridas S."/>
            <person name="Riley R."/>
            <person name="LaButti K."/>
            <person name="Pangilinan J."/>
            <person name="Andreopoulos W."/>
            <person name="Lipzen A."/>
            <person name="Yan J."/>
            <person name="Wang M."/>
            <person name="Ng V."/>
            <person name="Grigoriev I.V."/>
            <person name="Spatafora J.W."/>
            <person name="Magnuson J.K."/>
            <person name="Baker S.E."/>
            <person name="Pomraning K.R."/>
        </authorList>
    </citation>
    <scope>NUCLEOTIDE SEQUENCE [LARGE SCALE GENOMIC DNA]</scope>
    <source>
        <strain evidence="11 12">Phaff 52-87</strain>
    </source>
</reference>
<evidence type="ECO:0000313" key="12">
    <source>
        <dbReference type="Proteomes" id="UP001498771"/>
    </source>
</evidence>
<dbReference type="SUPFAM" id="SSF47384">
    <property type="entry name" value="Homodimeric domain of signal transducing histidine kinase"/>
    <property type="match status" value="1"/>
</dbReference>
<organism evidence="11 12">
    <name type="scientific">Myxozyma melibiosi</name>
    <dbReference type="NCBI Taxonomy" id="54550"/>
    <lineage>
        <taxon>Eukaryota</taxon>
        <taxon>Fungi</taxon>
        <taxon>Dikarya</taxon>
        <taxon>Ascomycota</taxon>
        <taxon>Saccharomycotina</taxon>
        <taxon>Lipomycetes</taxon>
        <taxon>Lipomycetales</taxon>
        <taxon>Lipomycetaceae</taxon>
        <taxon>Myxozyma</taxon>
    </lineage>
</organism>
<dbReference type="PROSITE" id="PS50110">
    <property type="entry name" value="RESPONSE_REGULATORY"/>
    <property type="match status" value="1"/>
</dbReference>
<feature type="compositionally biased region" description="Low complexity" evidence="6">
    <location>
        <begin position="436"/>
        <end position="460"/>
    </location>
</feature>
<gene>
    <name evidence="11" type="ORF">BZA70DRAFT_277803</name>
</gene>
<comment type="caution">
    <text evidence="11">The sequence shown here is derived from an EMBL/GenBank/DDBJ whole genome shotgun (WGS) entry which is preliminary data.</text>
</comment>
<dbReference type="PRINTS" id="PR00344">
    <property type="entry name" value="BCTRLSENSOR"/>
</dbReference>
<dbReference type="GeneID" id="90038017"/>
<dbReference type="SMART" id="SM00220">
    <property type="entry name" value="S_TKc"/>
    <property type="match status" value="1"/>
</dbReference>
<feature type="compositionally biased region" description="Polar residues" evidence="6">
    <location>
        <begin position="601"/>
        <end position="637"/>
    </location>
</feature>
<dbReference type="InterPro" id="IPR013655">
    <property type="entry name" value="PAS_fold_3"/>
</dbReference>
<dbReference type="Gene3D" id="3.40.50.2300">
    <property type="match status" value="1"/>
</dbReference>
<dbReference type="Gene3D" id="3.30.565.10">
    <property type="entry name" value="Histidine kinase-like ATPase, C-terminal domain"/>
    <property type="match status" value="1"/>
</dbReference>
<dbReference type="Gene3D" id="1.10.510.10">
    <property type="entry name" value="Transferase(Phosphotransferase) domain 1"/>
    <property type="match status" value="1"/>
</dbReference>
<feature type="domain" description="Response regulatory" evidence="9">
    <location>
        <begin position="2340"/>
        <end position="2419"/>
    </location>
</feature>
<dbReference type="SUPFAM" id="SSF56112">
    <property type="entry name" value="Protein kinase-like (PK-like)"/>
    <property type="match status" value="1"/>
</dbReference>
<dbReference type="InterPro" id="IPR003018">
    <property type="entry name" value="GAF"/>
</dbReference>
<dbReference type="SUPFAM" id="SSF52172">
    <property type="entry name" value="CheY-like"/>
    <property type="match status" value="1"/>
</dbReference>
<feature type="domain" description="Protein kinase" evidence="7">
    <location>
        <begin position="30"/>
        <end position="343"/>
    </location>
</feature>
<keyword evidence="2" id="KW-0808">Transferase</keyword>
<dbReference type="SUPFAM" id="SSF55781">
    <property type="entry name" value="GAF domain-like"/>
    <property type="match status" value="1"/>
</dbReference>
<dbReference type="InterPro" id="IPR000014">
    <property type="entry name" value="PAS"/>
</dbReference>
<dbReference type="CDD" id="cd00130">
    <property type="entry name" value="PAS"/>
    <property type="match status" value="1"/>
</dbReference>
<dbReference type="InterPro" id="IPR001789">
    <property type="entry name" value="Sig_transdc_resp-reg_receiver"/>
</dbReference>
<evidence type="ECO:0000256" key="2">
    <source>
        <dbReference type="ARBA" id="ARBA00022679"/>
    </source>
</evidence>
<dbReference type="PROSITE" id="PS50011">
    <property type="entry name" value="PROTEIN_KINASE_DOM"/>
    <property type="match status" value="1"/>
</dbReference>
<dbReference type="InterPro" id="IPR011009">
    <property type="entry name" value="Kinase-like_dom_sf"/>
</dbReference>
<dbReference type="InterPro" id="IPR036890">
    <property type="entry name" value="HATPase_C_sf"/>
</dbReference>
<feature type="region of interest" description="Disordered" evidence="6">
    <location>
        <begin position="392"/>
        <end position="466"/>
    </location>
</feature>
<dbReference type="Proteomes" id="UP001498771">
    <property type="component" value="Unassembled WGS sequence"/>
</dbReference>
<dbReference type="Pfam" id="PF00512">
    <property type="entry name" value="HisKA"/>
    <property type="match status" value="1"/>
</dbReference>
<evidence type="ECO:0000256" key="4">
    <source>
        <dbReference type="ARBA" id="ARBA00023012"/>
    </source>
</evidence>
<evidence type="ECO:0000259" key="10">
    <source>
        <dbReference type="PROSITE" id="PS50113"/>
    </source>
</evidence>
<dbReference type="Pfam" id="PF00069">
    <property type="entry name" value="Pkinase"/>
    <property type="match status" value="1"/>
</dbReference>
<proteinExistence type="predicted"/>
<dbReference type="Gene3D" id="1.10.287.130">
    <property type="match status" value="1"/>
</dbReference>
<accession>A0ABR1F637</accession>
<dbReference type="SMART" id="SM00086">
    <property type="entry name" value="PAC"/>
    <property type="match status" value="1"/>
</dbReference>
<evidence type="ECO:0000259" key="7">
    <source>
        <dbReference type="PROSITE" id="PS50011"/>
    </source>
</evidence>
<dbReference type="InterPro" id="IPR000700">
    <property type="entry name" value="PAS-assoc_C"/>
</dbReference>
<evidence type="ECO:0000259" key="8">
    <source>
        <dbReference type="PROSITE" id="PS50109"/>
    </source>
</evidence>
<dbReference type="InterPro" id="IPR035965">
    <property type="entry name" value="PAS-like_dom_sf"/>
</dbReference>
<dbReference type="InterPro" id="IPR005467">
    <property type="entry name" value="His_kinase_dom"/>
</dbReference>
<feature type="modified residue" description="4-aspartylphosphate" evidence="5">
    <location>
        <position position="2394"/>
    </location>
</feature>
<dbReference type="PROSITE" id="PS50113">
    <property type="entry name" value="PAC"/>
    <property type="match status" value="1"/>
</dbReference>
<dbReference type="SMART" id="SM00388">
    <property type="entry name" value="HisKA"/>
    <property type="match status" value="1"/>
</dbReference>
<dbReference type="InterPro" id="IPR029016">
    <property type="entry name" value="GAF-like_dom_sf"/>
</dbReference>
<keyword evidence="4" id="KW-0902">Two-component regulatory system</keyword>
<dbReference type="EMBL" id="JBBJBU010000005">
    <property type="protein sequence ID" value="KAK7205297.1"/>
    <property type="molecule type" value="Genomic_DNA"/>
</dbReference>
<dbReference type="InterPro" id="IPR003661">
    <property type="entry name" value="HisK_dim/P_dom"/>
</dbReference>
<feature type="region of interest" description="Disordered" evidence="6">
    <location>
        <begin position="2222"/>
        <end position="2282"/>
    </location>
</feature>
<dbReference type="Gene3D" id="3.30.450.40">
    <property type="match status" value="1"/>
</dbReference>
<dbReference type="RefSeq" id="XP_064768330.1">
    <property type="nucleotide sequence ID" value="XM_064912505.1"/>
</dbReference>
<dbReference type="SMART" id="SM00387">
    <property type="entry name" value="HATPase_c"/>
    <property type="match status" value="1"/>
</dbReference>
<feature type="domain" description="PAC" evidence="10">
    <location>
        <begin position="1917"/>
        <end position="1969"/>
    </location>
</feature>
<dbReference type="Pfam" id="PF08447">
    <property type="entry name" value="PAS_3"/>
    <property type="match status" value="1"/>
</dbReference>